<dbReference type="InterPro" id="IPR050397">
    <property type="entry name" value="Env_Response_Regulators"/>
</dbReference>
<dbReference type="Proteomes" id="UP000245647">
    <property type="component" value="Unassembled WGS sequence"/>
</dbReference>
<dbReference type="InterPro" id="IPR000595">
    <property type="entry name" value="cNMP-bd_dom"/>
</dbReference>
<dbReference type="SUPFAM" id="SSF46785">
    <property type="entry name" value="Winged helix' DNA-binding domain"/>
    <property type="match status" value="1"/>
</dbReference>
<reference evidence="6 7" key="1">
    <citation type="submission" date="2018-04" db="EMBL/GenBank/DDBJ databases">
        <title>Pedobacter chongqingensis sp. nov., isolated from a rottenly hemp rope.</title>
        <authorList>
            <person name="Cai Y."/>
        </authorList>
    </citation>
    <scope>NUCLEOTIDE SEQUENCE [LARGE SCALE GENOMIC DNA]</scope>
    <source>
        <strain evidence="6 7">FJ4-8</strain>
    </source>
</reference>
<dbReference type="PRINTS" id="PR00034">
    <property type="entry name" value="HTHCRP"/>
</dbReference>
<dbReference type="InterPro" id="IPR014710">
    <property type="entry name" value="RmlC-like_jellyroll"/>
</dbReference>
<feature type="domain" description="Cyclic nucleotide-binding" evidence="4">
    <location>
        <begin position="13"/>
        <end position="100"/>
    </location>
</feature>
<dbReference type="GO" id="GO:0003700">
    <property type="term" value="F:DNA-binding transcription factor activity"/>
    <property type="evidence" value="ECO:0007669"/>
    <property type="project" value="TreeGrafter"/>
</dbReference>
<dbReference type="CDD" id="cd00038">
    <property type="entry name" value="CAP_ED"/>
    <property type="match status" value="1"/>
</dbReference>
<dbReference type="AlphaFoldDB" id="A0A2U2PE75"/>
<organism evidence="6 7">
    <name type="scientific">Pararcticibacter amylolyticus</name>
    <dbReference type="NCBI Taxonomy" id="2173175"/>
    <lineage>
        <taxon>Bacteria</taxon>
        <taxon>Pseudomonadati</taxon>
        <taxon>Bacteroidota</taxon>
        <taxon>Sphingobacteriia</taxon>
        <taxon>Sphingobacteriales</taxon>
        <taxon>Sphingobacteriaceae</taxon>
        <taxon>Pararcticibacter</taxon>
    </lineage>
</organism>
<dbReference type="InterPro" id="IPR036390">
    <property type="entry name" value="WH_DNA-bd_sf"/>
</dbReference>
<keyword evidence="2" id="KW-0238">DNA-binding</keyword>
<dbReference type="OrthoDB" id="9776746at2"/>
<accession>A0A2U2PE75</accession>
<evidence type="ECO:0000259" key="5">
    <source>
        <dbReference type="PROSITE" id="PS51063"/>
    </source>
</evidence>
<dbReference type="Pfam" id="PF13545">
    <property type="entry name" value="HTH_Crp_2"/>
    <property type="match status" value="1"/>
</dbReference>
<dbReference type="GO" id="GO:0003677">
    <property type="term" value="F:DNA binding"/>
    <property type="evidence" value="ECO:0007669"/>
    <property type="project" value="UniProtKB-KW"/>
</dbReference>
<comment type="caution">
    <text evidence="6">The sequence shown here is derived from an EMBL/GenBank/DDBJ whole genome shotgun (WGS) entry which is preliminary data.</text>
</comment>
<gene>
    <name evidence="6" type="ORF">DDR33_16565</name>
</gene>
<dbReference type="Pfam" id="PF00027">
    <property type="entry name" value="cNMP_binding"/>
    <property type="match status" value="1"/>
</dbReference>
<dbReference type="InterPro" id="IPR018490">
    <property type="entry name" value="cNMP-bd_dom_sf"/>
</dbReference>
<evidence type="ECO:0000313" key="7">
    <source>
        <dbReference type="Proteomes" id="UP000245647"/>
    </source>
</evidence>
<name>A0A2U2PE75_9SPHI</name>
<dbReference type="SUPFAM" id="SSF51206">
    <property type="entry name" value="cAMP-binding domain-like"/>
    <property type="match status" value="1"/>
</dbReference>
<protein>
    <submittedName>
        <fullName evidence="6">Crp/Fnr family transcriptional regulator</fullName>
    </submittedName>
</protein>
<evidence type="ECO:0000256" key="2">
    <source>
        <dbReference type="ARBA" id="ARBA00023125"/>
    </source>
</evidence>
<dbReference type="PANTHER" id="PTHR24567">
    <property type="entry name" value="CRP FAMILY TRANSCRIPTIONAL REGULATORY PROTEIN"/>
    <property type="match status" value="1"/>
</dbReference>
<dbReference type="EMBL" id="QEAS01000013">
    <property type="protein sequence ID" value="PWG79697.1"/>
    <property type="molecule type" value="Genomic_DNA"/>
</dbReference>
<dbReference type="PANTHER" id="PTHR24567:SF26">
    <property type="entry name" value="REGULATORY PROTEIN YEIL"/>
    <property type="match status" value="1"/>
</dbReference>
<dbReference type="PROSITE" id="PS51063">
    <property type="entry name" value="HTH_CRP_2"/>
    <property type="match status" value="1"/>
</dbReference>
<dbReference type="SMART" id="SM00419">
    <property type="entry name" value="HTH_CRP"/>
    <property type="match status" value="1"/>
</dbReference>
<evidence type="ECO:0000259" key="4">
    <source>
        <dbReference type="PROSITE" id="PS50042"/>
    </source>
</evidence>
<evidence type="ECO:0000256" key="3">
    <source>
        <dbReference type="ARBA" id="ARBA00023163"/>
    </source>
</evidence>
<evidence type="ECO:0000313" key="6">
    <source>
        <dbReference type="EMBL" id="PWG79697.1"/>
    </source>
</evidence>
<evidence type="ECO:0000256" key="1">
    <source>
        <dbReference type="ARBA" id="ARBA00023015"/>
    </source>
</evidence>
<dbReference type="InterPro" id="IPR036388">
    <property type="entry name" value="WH-like_DNA-bd_sf"/>
</dbReference>
<dbReference type="Gene3D" id="1.10.10.10">
    <property type="entry name" value="Winged helix-like DNA-binding domain superfamily/Winged helix DNA-binding domain"/>
    <property type="match status" value="1"/>
</dbReference>
<keyword evidence="3" id="KW-0804">Transcription</keyword>
<dbReference type="Gene3D" id="2.60.120.10">
    <property type="entry name" value="Jelly Rolls"/>
    <property type="match status" value="1"/>
</dbReference>
<dbReference type="PROSITE" id="PS50042">
    <property type="entry name" value="CNMP_BINDING_3"/>
    <property type="match status" value="1"/>
</dbReference>
<dbReference type="InterPro" id="IPR012318">
    <property type="entry name" value="HTH_CRP"/>
</dbReference>
<keyword evidence="1" id="KW-0805">Transcription regulation</keyword>
<sequence length="213" mass="25063">MDNYSSSFFLGKHFSQFEPALKEKIAANASLREFSAGEQIMQTGQYFRSTVLIAEGRVKLYREGAAGEEFFIYYLEPGQACALSMICATRQETSQIMAKAIEPTIVLTIPIQLMDDLMREHKTWYYFVLDSYRSRFEELLTVVDNVIFKSMDERLEYYLKRQCEKLQTKQLRITHQEIANDLNSSREVISRLLKKLEQNRQISLFRNYIECHF</sequence>
<proteinExistence type="predicted"/>
<dbReference type="GO" id="GO:0005829">
    <property type="term" value="C:cytosol"/>
    <property type="evidence" value="ECO:0007669"/>
    <property type="project" value="TreeGrafter"/>
</dbReference>
<feature type="domain" description="HTH crp-type" evidence="5">
    <location>
        <begin position="149"/>
        <end position="213"/>
    </location>
</feature>
<keyword evidence="7" id="KW-1185">Reference proteome</keyword>